<dbReference type="PANTHER" id="PTHR48081:SF8">
    <property type="entry name" value="ALPHA_BETA HYDROLASE FOLD-3 DOMAIN-CONTAINING PROTEIN-RELATED"/>
    <property type="match status" value="1"/>
</dbReference>
<proteinExistence type="predicted"/>
<dbReference type="Gene3D" id="3.40.50.1820">
    <property type="entry name" value="alpha/beta hydrolase"/>
    <property type="match status" value="1"/>
</dbReference>
<dbReference type="PANTHER" id="PTHR48081">
    <property type="entry name" value="AB HYDROLASE SUPERFAMILY PROTEIN C4A8.06C"/>
    <property type="match status" value="1"/>
</dbReference>
<protein>
    <submittedName>
        <fullName evidence="3">Esterase/lipase</fullName>
    </submittedName>
</protein>
<dbReference type="AlphaFoldDB" id="A0A6J4MQM3"/>
<accession>A0A6J4MQM3</accession>
<dbReference type="InterPro" id="IPR029058">
    <property type="entry name" value="AB_hydrolase_fold"/>
</dbReference>
<sequence length="289" mass="30638">MPEPRLRRIGGAALVCVAAIGACQPMRGAQPGMNPPGADQTLARSDADMRAVIQQHMALGPRPIPTLTPQEARRQPTIADAVRTLLQRQGRSTAPEQVGNVVDRTIPGPGGQIPVRIYTPAGTGPFPVVVYSHGGGWVIATIDTYDSSARALTNAARAIVISIEYRKGPENRFPAAHDDAFAAYQWALANAASIGGDPNRVATAGESAGGGLAVATALMARDRGVKLPVHVLSVYPIADGDTISPSYQEWASAKPLDRPTMAWFFRHYLRGPQDAADPRISLVDTNLRG</sequence>
<gene>
    <name evidence="3" type="ORF">AVDCRST_MAG68-4820</name>
</gene>
<reference evidence="3" key="1">
    <citation type="submission" date="2020-02" db="EMBL/GenBank/DDBJ databases">
        <authorList>
            <person name="Meier V. D."/>
        </authorList>
    </citation>
    <scope>NUCLEOTIDE SEQUENCE</scope>
    <source>
        <strain evidence="3">AVDCRST_MAG68</strain>
    </source>
</reference>
<feature type="domain" description="Alpha/beta hydrolase fold-3" evidence="2">
    <location>
        <begin position="129"/>
        <end position="286"/>
    </location>
</feature>
<name>A0A6J4MQM3_9BACT</name>
<evidence type="ECO:0000259" key="2">
    <source>
        <dbReference type="Pfam" id="PF07859"/>
    </source>
</evidence>
<dbReference type="SUPFAM" id="SSF53474">
    <property type="entry name" value="alpha/beta-Hydrolases"/>
    <property type="match status" value="1"/>
</dbReference>
<dbReference type="InterPro" id="IPR013094">
    <property type="entry name" value="AB_hydrolase_3"/>
</dbReference>
<dbReference type="EMBL" id="CADCTW010000219">
    <property type="protein sequence ID" value="CAA9366078.1"/>
    <property type="molecule type" value="Genomic_DNA"/>
</dbReference>
<keyword evidence="1" id="KW-0378">Hydrolase</keyword>
<dbReference type="InterPro" id="IPR050300">
    <property type="entry name" value="GDXG_lipolytic_enzyme"/>
</dbReference>
<evidence type="ECO:0000256" key="1">
    <source>
        <dbReference type="ARBA" id="ARBA00022801"/>
    </source>
</evidence>
<dbReference type="GO" id="GO:0016787">
    <property type="term" value="F:hydrolase activity"/>
    <property type="evidence" value="ECO:0007669"/>
    <property type="project" value="UniProtKB-KW"/>
</dbReference>
<feature type="non-terminal residue" evidence="3">
    <location>
        <position position="289"/>
    </location>
</feature>
<organism evidence="3">
    <name type="scientific">uncultured Gemmatimonadota bacterium</name>
    <dbReference type="NCBI Taxonomy" id="203437"/>
    <lineage>
        <taxon>Bacteria</taxon>
        <taxon>Pseudomonadati</taxon>
        <taxon>Gemmatimonadota</taxon>
        <taxon>environmental samples</taxon>
    </lineage>
</organism>
<dbReference type="Pfam" id="PF07859">
    <property type="entry name" value="Abhydrolase_3"/>
    <property type="match status" value="1"/>
</dbReference>
<dbReference type="PROSITE" id="PS51257">
    <property type="entry name" value="PROKAR_LIPOPROTEIN"/>
    <property type="match status" value="1"/>
</dbReference>
<evidence type="ECO:0000313" key="3">
    <source>
        <dbReference type="EMBL" id="CAA9366078.1"/>
    </source>
</evidence>